<proteinExistence type="predicted"/>
<gene>
    <name evidence="1" type="ORF">E6Q69_02740</name>
</gene>
<dbReference type="EMBL" id="SSFO01000050">
    <property type="protein sequence ID" value="TXI34977.1"/>
    <property type="molecule type" value="Genomic_DNA"/>
</dbReference>
<protein>
    <submittedName>
        <fullName evidence="1">Uncharacterized protein</fullName>
    </submittedName>
</protein>
<comment type="caution">
    <text evidence="1">The sequence shown here is derived from an EMBL/GenBank/DDBJ whole genome shotgun (WGS) entry which is preliminary data.</text>
</comment>
<name>A0A5C7WB64_AQUAC</name>
<organism evidence="1 2">
    <name type="scientific">Aquipseudomonas alcaligenes</name>
    <name type="common">Pseudomonas alcaligenes</name>
    <dbReference type="NCBI Taxonomy" id="43263"/>
    <lineage>
        <taxon>Bacteria</taxon>
        <taxon>Pseudomonadati</taxon>
        <taxon>Pseudomonadota</taxon>
        <taxon>Gammaproteobacteria</taxon>
        <taxon>Pseudomonadales</taxon>
        <taxon>Pseudomonadaceae</taxon>
        <taxon>Aquipseudomonas</taxon>
    </lineage>
</organism>
<accession>A0A5C7WB64</accession>
<sequence>MKDLLKKARLADALLERHTDEVITGFVVDARVITGCLVGQVYKMYGYADGERLVSGEISEIVQLSSRRWLVKTREFDCLSIVNFGPGGRQSLLHLVDLFSTARIAHSRWCMH</sequence>
<reference evidence="1 2" key="1">
    <citation type="submission" date="2018-09" db="EMBL/GenBank/DDBJ databases">
        <title>Metagenome Assembled Genomes from an Advanced Water Purification Facility.</title>
        <authorList>
            <person name="Stamps B.W."/>
            <person name="Spear J.R."/>
        </authorList>
    </citation>
    <scope>NUCLEOTIDE SEQUENCE [LARGE SCALE GENOMIC DNA]</scope>
    <source>
        <strain evidence="1">Bin_52_1</strain>
    </source>
</reference>
<dbReference type="AlphaFoldDB" id="A0A5C7WB64"/>
<dbReference type="Proteomes" id="UP000321110">
    <property type="component" value="Unassembled WGS sequence"/>
</dbReference>
<evidence type="ECO:0000313" key="1">
    <source>
        <dbReference type="EMBL" id="TXI34977.1"/>
    </source>
</evidence>
<evidence type="ECO:0000313" key="2">
    <source>
        <dbReference type="Proteomes" id="UP000321110"/>
    </source>
</evidence>